<evidence type="ECO:0000256" key="5">
    <source>
        <dbReference type="SAM" id="MobiDB-lite"/>
    </source>
</evidence>
<feature type="domain" description="RING-type" evidence="6">
    <location>
        <begin position="56"/>
        <end position="104"/>
    </location>
</feature>
<dbReference type="PANTHER" id="PTHR45969:SF69">
    <property type="entry name" value="FINGER DOMAIN PROTEIN, PUTATIVE (AFU_ORTHOLOGUE AFUA_3G12190)-RELATED"/>
    <property type="match status" value="1"/>
</dbReference>
<protein>
    <recommendedName>
        <fullName evidence="6">RING-type domain-containing protein</fullName>
    </recommendedName>
</protein>
<evidence type="ECO:0000313" key="7">
    <source>
        <dbReference type="EMBL" id="KAF9735060.1"/>
    </source>
</evidence>
<reference evidence="7" key="1">
    <citation type="journal article" date="2020" name="Mol. Plant Microbe Interact.">
        <title>Genome Sequence of the Biocontrol Agent Coniothyrium minitans strain Conio (IMI 134523).</title>
        <authorList>
            <person name="Patel D."/>
            <person name="Shittu T.A."/>
            <person name="Baroncelli R."/>
            <person name="Muthumeenakshi S."/>
            <person name="Osborne T.H."/>
            <person name="Janganan T.K."/>
            <person name="Sreenivasaprasad S."/>
        </authorList>
    </citation>
    <scope>NUCLEOTIDE SEQUENCE</scope>
    <source>
        <strain evidence="7">Conio</strain>
    </source>
</reference>
<keyword evidence="3" id="KW-0862">Zinc</keyword>
<evidence type="ECO:0000256" key="1">
    <source>
        <dbReference type="ARBA" id="ARBA00022723"/>
    </source>
</evidence>
<dbReference type="InterPro" id="IPR013083">
    <property type="entry name" value="Znf_RING/FYVE/PHD"/>
</dbReference>
<keyword evidence="2 4" id="KW-0863">Zinc-finger</keyword>
<sequence length="477" mass="54074">MEYLPTSLGPRDDLAAGEGHRNLNHAATLPTLSVYLNELKVVRQRGRETHGLEGACSICHTDFSNDYYNQKVVQTACDHRFHHGCLTNWNKGTHASRNTCPLCRTHLFRTASVVPIQPDPYEEVNAIRASNREIEEDAAELLRMTAQPITDRNEFTPLEAEDVLEEEIEWNQTTMRTPHVPRQSDSPSTIQGGDSDDDIDDGAPSGSPENPVILDEPDRDNDIEEADLQFDEFLAARREQGSPGARLAQRFLRRIRNARASESNRYYRADRRRNGWEPSLTHRANIRGLRANDNNRGFLPRSPRTRRTASSLLDEFETPSPPYPPVRRPLFPYTPADRSAVNSTVSRLRRAATGASHPPAILEPRAFANAPGYHGPSGPPPYYITPDQDSHLSSSSRQPTEVDIEARIEAVRRNIRRDYIYVAEFASMEDVTAVEEIADHWYKYRVCQYSCGATWQSFVFADAFVMSGKRAIFFKHR</sequence>
<evidence type="ECO:0000313" key="8">
    <source>
        <dbReference type="Proteomes" id="UP000756921"/>
    </source>
</evidence>
<dbReference type="OrthoDB" id="3801318at2759"/>
<name>A0A9P6GHF2_9PLEO</name>
<dbReference type="EMBL" id="WJXW01000006">
    <property type="protein sequence ID" value="KAF9735060.1"/>
    <property type="molecule type" value="Genomic_DNA"/>
</dbReference>
<keyword evidence="1" id="KW-0479">Metal-binding</keyword>
<comment type="caution">
    <text evidence="7">The sequence shown here is derived from an EMBL/GenBank/DDBJ whole genome shotgun (WGS) entry which is preliminary data.</text>
</comment>
<proteinExistence type="predicted"/>
<dbReference type="AlphaFoldDB" id="A0A9P6GHF2"/>
<evidence type="ECO:0000259" key="6">
    <source>
        <dbReference type="PROSITE" id="PS50089"/>
    </source>
</evidence>
<dbReference type="InterPro" id="IPR001841">
    <property type="entry name" value="Znf_RING"/>
</dbReference>
<evidence type="ECO:0000256" key="3">
    <source>
        <dbReference type="ARBA" id="ARBA00022833"/>
    </source>
</evidence>
<dbReference type="PROSITE" id="PS50089">
    <property type="entry name" value="ZF_RING_2"/>
    <property type="match status" value="1"/>
</dbReference>
<dbReference type="SUPFAM" id="SSF57850">
    <property type="entry name" value="RING/U-box"/>
    <property type="match status" value="1"/>
</dbReference>
<dbReference type="Proteomes" id="UP000756921">
    <property type="component" value="Unassembled WGS sequence"/>
</dbReference>
<feature type="region of interest" description="Disordered" evidence="5">
    <location>
        <begin position="172"/>
        <end position="219"/>
    </location>
</feature>
<dbReference type="SMART" id="SM00184">
    <property type="entry name" value="RING"/>
    <property type="match status" value="1"/>
</dbReference>
<dbReference type="GO" id="GO:0061630">
    <property type="term" value="F:ubiquitin protein ligase activity"/>
    <property type="evidence" value="ECO:0007669"/>
    <property type="project" value="TreeGrafter"/>
</dbReference>
<accession>A0A9P6GHF2</accession>
<keyword evidence="8" id="KW-1185">Reference proteome</keyword>
<dbReference type="GO" id="GO:0008270">
    <property type="term" value="F:zinc ion binding"/>
    <property type="evidence" value="ECO:0007669"/>
    <property type="project" value="UniProtKB-KW"/>
</dbReference>
<dbReference type="GO" id="GO:0016567">
    <property type="term" value="P:protein ubiquitination"/>
    <property type="evidence" value="ECO:0007669"/>
    <property type="project" value="TreeGrafter"/>
</dbReference>
<dbReference type="CDD" id="cd16448">
    <property type="entry name" value="RING-H2"/>
    <property type="match status" value="1"/>
</dbReference>
<feature type="region of interest" description="Disordered" evidence="5">
    <location>
        <begin position="377"/>
        <end position="399"/>
    </location>
</feature>
<organism evidence="7 8">
    <name type="scientific">Paraphaeosphaeria minitans</name>
    <dbReference type="NCBI Taxonomy" id="565426"/>
    <lineage>
        <taxon>Eukaryota</taxon>
        <taxon>Fungi</taxon>
        <taxon>Dikarya</taxon>
        <taxon>Ascomycota</taxon>
        <taxon>Pezizomycotina</taxon>
        <taxon>Dothideomycetes</taxon>
        <taxon>Pleosporomycetidae</taxon>
        <taxon>Pleosporales</taxon>
        <taxon>Massarineae</taxon>
        <taxon>Didymosphaeriaceae</taxon>
        <taxon>Paraphaeosphaeria</taxon>
    </lineage>
</organism>
<gene>
    <name evidence="7" type="ORF">PMIN01_06465</name>
</gene>
<evidence type="ECO:0000256" key="2">
    <source>
        <dbReference type="ARBA" id="ARBA00022771"/>
    </source>
</evidence>
<dbReference type="Pfam" id="PF13639">
    <property type="entry name" value="zf-RING_2"/>
    <property type="match status" value="1"/>
</dbReference>
<dbReference type="PANTHER" id="PTHR45969">
    <property type="entry name" value="RING ZINC FINGER PROTEIN-RELATED"/>
    <property type="match status" value="1"/>
</dbReference>
<evidence type="ECO:0000256" key="4">
    <source>
        <dbReference type="PROSITE-ProRule" id="PRU00175"/>
    </source>
</evidence>
<dbReference type="Gene3D" id="3.30.40.10">
    <property type="entry name" value="Zinc/RING finger domain, C3HC4 (zinc finger)"/>
    <property type="match status" value="1"/>
</dbReference>